<reference evidence="1" key="1">
    <citation type="submission" date="2020-07" db="EMBL/GenBank/DDBJ databases">
        <title>Genome Sequences for Panteoa spp. that cause Center Rot in Onions.</title>
        <authorList>
            <person name="Asselin J.A."/>
            <person name="Helmann T."/>
            <person name="Beer S."/>
            <person name="Stodghill P."/>
        </authorList>
    </citation>
    <scope>NUCLEOTIDE SEQUENCE</scope>
    <source>
        <strain evidence="1">OC5a</strain>
    </source>
</reference>
<protein>
    <submittedName>
        <fullName evidence="1">DUF3987 domain-containing protein</fullName>
    </submittedName>
</protein>
<dbReference type="AlphaFoldDB" id="A0A8A4K5G7"/>
<dbReference type="EMBL" id="CP059084">
    <property type="protein sequence ID" value="QTC47295.1"/>
    <property type="molecule type" value="Genomic_DNA"/>
</dbReference>
<name>A0A8A4K5G7_PANAN</name>
<dbReference type="Pfam" id="PF13148">
    <property type="entry name" value="DUF3987"/>
    <property type="match status" value="1"/>
</dbReference>
<evidence type="ECO:0000313" key="1">
    <source>
        <dbReference type="EMBL" id="QTC47295.1"/>
    </source>
</evidence>
<evidence type="ECO:0000313" key="2">
    <source>
        <dbReference type="Proteomes" id="UP000663901"/>
    </source>
</evidence>
<gene>
    <name evidence="1" type="ORF">H0Z12_06930</name>
</gene>
<proteinExistence type="predicted"/>
<sequence>MQLDNNFPVDQFPPVIRNAIYEAQQITKAPIALIGASVLGAMSLACQNYIDVIRPGNFHGPVSLFVLTIAESGERKSTVDNLLLKPLHEKEEQLEKNYNREYQAYCKENQIAVSVRKALENKLKSLIKRGKDIAEVKSEIMALQPPELPIRRKLTFNDATPAAIKAFLCGNWNAVGVMSDEAGTIFGGHALGDLPFINKMWDGSRFSIERKNEPDAIISDARMTLSLMVQPEAFRDYLERKGSMAKGVGFFARCLISHPTSTQGSRLITNPVSSKEHIPVFHSRLMTIVNESLECSAGERLCLKFSHEAEKRWIDYYNKTESDIGFKGNYKLGDFKDFASKAAENIARIAAIIHYFDGNTGDISESATQSAIAIFNWYSNVHMRLFAKVDTAETPEQDAMELLVWIEVKFRQRRSVPLDKNFIRRYGPNRLRTGGKIHMLLDWLESQSRIIIFKKDNKTFVQPNWASTPTYTGKTFSRF</sequence>
<dbReference type="InterPro" id="IPR025048">
    <property type="entry name" value="DUF3987"/>
</dbReference>
<accession>A0A8A4K5G7</accession>
<dbReference type="Proteomes" id="UP000663901">
    <property type="component" value="Chromosome"/>
</dbReference>
<organism evidence="1 2">
    <name type="scientific">Pantoea ananas</name>
    <name type="common">Erwinia uredovora</name>
    <dbReference type="NCBI Taxonomy" id="553"/>
    <lineage>
        <taxon>Bacteria</taxon>
        <taxon>Pseudomonadati</taxon>
        <taxon>Pseudomonadota</taxon>
        <taxon>Gammaproteobacteria</taxon>
        <taxon>Enterobacterales</taxon>
        <taxon>Erwiniaceae</taxon>
        <taxon>Pantoea</taxon>
    </lineage>
</organism>
<dbReference type="RefSeq" id="WP_207806562.1">
    <property type="nucleotide sequence ID" value="NZ_CP059084.1"/>
</dbReference>